<dbReference type="AlphaFoldDB" id="L0H136"/>
<accession>L0H136</accession>
<dbReference type="KEGG" id="tmb:Thimo_2624"/>
<dbReference type="STRING" id="765912.Thimo_2624"/>
<evidence type="ECO:0000313" key="2">
    <source>
        <dbReference type="Proteomes" id="UP000010816"/>
    </source>
</evidence>
<dbReference type="SUPFAM" id="SSF48452">
    <property type="entry name" value="TPR-like"/>
    <property type="match status" value="1"/>
</dbReference>
<dbReference type="EMBL" id="CP003051">
    <property type="protein sequence ID" value="AGA91345.1"/>
    <property type="molecule type" value="Genomic_DNA"/>
</dbReference>
<proteinExistence type="predicted"/>
<evidence type="ECO:0008006" key="3">
    <source>
        <dbReference type="Google" id="ProtNLM"/>
    </source>
</evidence>
<organism evidence="1 2">
    <name type="scientific">Thioflavicoccus mobilis 8321</name>
    <dbReference type="NCBI Taxonomy" id="765912"/>
    <lineage>
        <taxon>Bacteria</taxon>
        <taxon>Pseudomonadati</taxon>
        <taxon>Pseudomonadota</taxon>
        <taxon>Gammaproteobacteria</taxon>
        <taxon>Chromatiales</taxon>
        <taxon>Chromatiaceae</taxon>
        <taxon>Thioflavicoccus</taxon>
    </lineage>
</organism>
<dbReference type="Proteomes" id="UP000010816">
    <property type="component" value="Chromosome"/>
</dbReference>
<evidence type="ECO:0000313" key="1">
    <source>
        <dbReference type="EMBL" id="AGA91345.1"/>
    </source>
</evidence>
<dbReference type="Gene3D" id="1.25.40.10">
    <property type="entry name" value="Tetratricopeptide repeat domain"/>
    <property type="match status" value="1"/>
</dbReference>
<dbReference type="InterPro" id="IPR011990">
    <property type="entry name" value="TPR-like_helical_dom_sf"/>
</dbReference>
<keyword evidence="2" id="KW-1185">Reference proteome</keyword>
<dbReference type="HOGENOM" id="CLU_918086_0_0_6"/>
<sequence length="303" mass="33640">MKPSQESERRTAHSRLHYKRNAEYGRSPRWLVACFAILLVATVGGCGDGEEPEEPRKANLHKTAMSGLISATDAESNAERALQSGQVNRAIDEWGRAAAFYAGIDGKEADSARCASNRARALAAIGRHEEAVRELLEAKVMFESIGDKGKIYHAVSAILHREQKLLEMVEKLGTQRVEQRPISISNSSTIRPQAAIVARMLLSDYGFRRSFLMDKAVPTSFPEQVKVAMGLNETELSALCLYGFRMHTKYHELLKKKYPFYLGATFDLSPGFRSAMGKDLEEAPTVIANTLEQNIGEQPPIEQ</sequence>
<gene>
    <name evidence="1" type="ORF">Thimo_2624</name>
</gene>
<protein>
    <recommendedName>
        <fullName evidence="3">Tetratricopeptide repeat protein</fullName>
    </recommendedName>
</protein>
<dbReference type="RefSeq" id="WP_015281477.1">
    <property type="nucleotide sequence ID" value="NC_019940.1"/>
</dbReference>
<name>L0H136_9GAMM</name>
<reference evidence="1 2" key="1">
    <citation type="submission" date="2011-09" db="EMBL/GenBank/DDBJ databases">
        <title>Complete sequence of chromosome of Thioflavicoccus mobilis 8321.</title>
        <authorList>
            <consortium name="US DOE Joint Genome Institute"/>
            <person name="Lucas S."/>
            <person name="Han J."/>
            <person name="Lapidus A."/>
            <person name="Cheng J.-F."/>
            <person name="Goodwin L."/>
            <person name="Pitluck S."/>
            <person name="Peters L."/>
            <person name="Ovchinnikova G."/>
            <person name="Lu M."/>
            <person name="Detter J.C."/>
            <person name="Han C."/>
            <person name="Tapia R."/>
            <person name="Land M."/>
            <person name="Hauser L."/>
            <person name="Kyrpides N."/>
            <person name="Ivanova N."/>
            <person name="Pagani I."/>
            <person name="Vogl K."/>
            <person name="Liu Z."/>
            <person name="Imhoff J."/>
            <person name="Thiel V."/>
            <person name="Frigaard N.-U."/>
            <person name="Bryant D."/>
            <person name="Woyke T."/>
        </authorList>
    </citation>
    <scope>NUCLEOTIDE SEQUENCE [LARGE SCALE GENOMIC DNA]</scope>
    <source>
        <strain evidence="1 2">8321</strain>
    </source>
</reference>